<proteinExistence type="inferred from homology"/>
<evidence type="ECO:0000313" key="8">
    <source>
        <dbReference type="EMBL" id="OIS92063.1"/>
    </source>
</evidence>
<evidence type="ECO:0000256" key="7">
    <source>
        <dbReference type="RuleBase" id="RU000382"/>
    </source>
</evidence>
<dbReference type="RefSeq" id="WP_071632966.1">
    <property type="nucleotide sequence ID" value="NZ_MOEC01000020.1"/>
</dbReference>
<dbReference type="PANTHER" id="PTHR45677:SF8">
    <property type="entry name" value="CYSTEINE SULFINIC ACID DECARBOXYLASE"/>
    <property type="match status" value="1"/>
</dbReference>
<dbReference type="InterPro" id="IPR015422">
    <property type="entry name" value="PyrdxlP-dep_Trfase_small"/>
</dbReference>
<evidence type="ECO:0000256" key="1">
    <source>
        <dbReference type="ARBA" id="ARBA00001933"/>
    </source>
</evidence>
<evidence type="ECO:0000256" key="3">
    <source>
        <dbReference type="ARBA" id="ARBA00022793"/>
    </source>
</evidence>
<dbReference type="InterPro" id="IPR015421">
    <property type="entry name" value="PyrdxlP-dep_Trfase_major"/>
</dbReference>
<evidence type="ECO:0000256" key="5">
    <source>
        <dbReference type="ARBA" id="ARBA00023239"/>
    </source>
</evidence>
<comment type="cofactor">
    <cofactor evidence="1 6 7">
        <name>pyridoxal 5'-phosphate</name>
        <dbReference type="ChEBI" id="CHEBI:597326"/>
    </cofactor>
</comment>
<organism evidence="8 9">
    <name type="scientific">Brucella cytisi</name>
    <dbReference type="NCBI Taxonomy" id="407152"/>
    <lineage>
        <taxon>Bacteria</taxon>
        <taxon>Pseudomonadati</taxon>
        <taxon>Pseudomonadota</taxon>
        <taxon>Alphaproteobacteria</taxon>
        <taxon>Hyphomicrobiales</taxon>
        <taxon>Brucellaceae</taxon>
        <taxon>Brucella/Ochrobactrum group</taxon>
        <taxon>Brucella</taxon>
    </lineage>
</organism>
<dbReference type="GO" id="GO:0030170">
    <property type="term" value="F:pyridoxal phosphate binding"/>
    <property type="evidence" value="ECO:0007669"/>
    <property type="project" value="InterPro"/>
</dbReference>
<dbReference type="GO" id="GO:0019752">
    <property type="term" value="P:carboxylic acid metabolic process"/>
    <property type="evidence" value="ECO:0007669"/>
    <property type="project" value="InterPro"/>
</dbReference>
<evidence type="ECO:0000256" key="2">
    <source>
        <dbReference type="ARBA" id="ARBA00009533"/>
    </source>
</evidence>
<dbReference type="GO" id="GO:0005737">
    <property type="term" value="C:cytoplasm"/>
    <property type="evidence" value="ECO:0007669"/>
    <property type="project" value="TreeGrafter"/>
</dbReference>
<keyword evidence="3" id="KW-0210">Decarboxylase</keyword>
<dbReference type="Gene3D" id="3.40.640.10">
    <property type="entry name" value="Type I PLP-dependent aspartate aminotransferase-like (Major domain)"/>
    <property type="match status" value="1"/>
</dbReference>
<keyword evidence="5 7" id="KW-0456">Lyase</keyword>
<sequence>MFKDTEARSSEDQQLTAIISDRLSRVKSGPASVTINYDQFIRDLAGFDFSEPRSLQAVGEFVSDATAFGSVPMTHPRYFGLFNPAPSYASEWGDRIAAAFNPQLAVWSHAPAPVDIEAHTVTALARRIGFADGAGGHFTSGGSEANETAVLCALTRADPRFATEGARSLTGEPALYVSRESHLAWLKIAHRLGIGRRAVRLVETDGTGRMCPSALQDAIDADLNEGAIPVFVASTAGTTNAGMIDPMIEVGEIAAQRGIWHHVDAAWGGALVASAELRLALEGMERADSVTVDAHKWFATTMGAGIFLCRTPKILSEVFRVSADYMPSNDTTRDPYVTSALWSRRFIGIRLFMNLAVTAWSGYARHVERAVTLIDRLRISLQASGWTIANDSPMAILNVIPPPDLGSPADIVARTQTHGGAWVSLASIERKPTVRICITNGQTDEADIDALHEILCLPGEPIGNI</sequence>
<evidence type="ECO:0000313" key="9">
    <source>
        <dbReference type="Proteomes" id="UP000182985"/>
    </source>
</evidence>
<dbReference type="PANTHER" id="PTHR45677">
    <property type="entry name" value="GLUTAMATE DECARBOXYLASE-RELATED"/>
    <property type="match status" value="1"/>
</dbReference>
<evidence type="ECO:0008006" key="10">
    <source>
        <dbReference type="Google" id="ProtNLM"/>
    </source>
</evidence>
<dbReference type="OrthoDB" id="9803665at2"/>
<dbReference type="InterPro" id="IPR021115">
    <property type="entry name" value="Pyridoxal-P_BS"/>
</dbReference>
<dbReference type="AlphaFoldDB" id="A0A1J6HV44"/>
<reference evidence="8 9" key="1">
    <citation type="submission" date="2016-10" db="EMBL/GenBank/DDBJ databases">
        <title>The Draft Genome Sequence of the Potato Rhizosphere Bacteria Ochrobactrum sp. IPA7.2.</title>
        <authorList>
            <person name="Gogoleva N.E."/>
            <person name="Khlopko Y.A."/>
            <person name="Burygin G.L."/>
            <person name="Plotnikov A.O."/>
        </authorList>
    </citation>
    <scope>NUCLEOTIDE SEQUENCE [LARGE SCALE GENOMIC DNA]</scope>
    <source>
        <strain evidence="8 9">IPA7.2</strain>
    </source>
</reference>
<accession>A0A1J6HV44</accession>
<dbReference type="Pfam" id="PF00282">
    <property type="entry name" value="Pyridoxal_deC"/>
    <property type="match status" value="1"/>
</dbReference>
<dbReference type="GO" id="GO:0016831">
    <property type="term" value="F:carboxy-lyase activity"/>
    <property type="evidence" value="ECO:0007669"/>
    <property type="project" value="UniProtKB-KW"/>
</dbReference>
<protein>
    <recommendedName>
        <fullName evidence="10">Pyridoxal-dependent decarboxylase</fullName>
    </recommendedName>
</protein>
<dbReference type="Gene3D" id="3.90.1150.10">
    <property type="entry name" value="Aspartate Aminotransferase, domain 1"/>
    <property type="match status" value="1"/>
</dbReference>
<keyword evidence="4 6" id="KW-0663">Pyridoxal phosphate</keyword>
<feature type="modified residue" description="N6-(pyridoxal phosphate)lysine" evidence="6">
    <location>
        <position position="296"/>
    </location>
</feature>
<dbReference type="InterPro" id="IPR002129">
    <property type="entry name" value="PyrdxlP-dep_de-COase"/>
</dbReference>
<dbReference type="InterPro" id="IPR015424">
    <property type="entry name" value="PyrdxlP-dep_Trfase"/>
</dbReference>
<keyword evidence="9" id="KW-1185">Reference proteome</keyword>
<dbReference type="PROSITE" id="PS00392">
    <property type="entry name" value="DDC_GAD_HDC_YDC"/>
    <property type="match status" value="1"/>
</dbReference>
<dbReference type="Proteomes" id="UP000182985">
    <property type="component" value="Unassembled WGS sequence"/>
</dbReference>
<evidence type="ECO:0000256" key="4">
    <source>
        <dbReference type="ARBA" id="ARBA00022898"/>
    </source>
</evidence>
<evidence type="ECO:0000256" key="6">
    <source>
        <dbReference type="PIRSR" id="PIRSR602129-50"/>
    </source>
</evidence>
<comment type="caution">
    <text evidence="8">The sequence shown here is derived from an EMBL/GenBank/DDBJ whole genome shotgun (WGS) entry which is preliminary data.</text>
</comment>
<comment type="similarity">
    <text evidence="2 7">Belongs to the group II decarboxylase family.</text>
</comment>
<name>A0A1J6HV44_9HYPH</name>
<dbReference type="EMBL" id="MOEC01000020">
    <property type="protein sequence ID" value="OIS92063.1"/>
    <property type="molecule type" value="Genomic_DNA"/>
</dbReference>
<dbReference type="SUPFAM" id="SSF53383">
    <property type="entry name" value="PLP-dependent transferases"/>
    <property type="match status" value="1"/>
</dbReference>
<gene>
    <name evidence="8" type="ORF">BLA27_18320</name>
</gene>